<dbReference type="STRING" id="1079.BVIR_1739"/>
<dbReference type="RefSeq" id="WP_055037288.1">
    <property type="nucleotide sequence ID" value="NZ_AP014854.2"/>
</dbReference>
<dbReference type="KEGG" id="bvr:BVIR_1739"/>
<feature type="region of interest" description="Disordered" evidence="1">
    <location>
        <begin position="1"/>
        <end position="26"/>
    </location>
</feature>
<proteinExistence type="predicted"/>
<gene>
    <name evidence="2" type="ORF">BV133_3007</name>
    <name evidence="3" type="ORF">BVIRIDIS_11840</name>
</gene>
<evidence type="ECO:0000256" key="1">
    <source>
        <dbReference type="SAM" id="MobiDB-lite"/>
    </source>
</evidence>
<evidence type="ECO:0000313" key="2">
    <source>
        <dbReference type="EMBL" id="BAS00601.1"/>
    </source>
</evidence>
<evidence type="ECO:0000313" key="4">
    <source>
        <dbReference type="Proteomes" id="UP000065734"/>
    </source>
</evidence>
<protein>
    <submittedName>
        <fullName evidence="3">Uncharacterized protein</fullName>
    </submittedName>
</protein>
<dbReference type="EMBL" id="LN907867">
    <property type="protein sequence ID" value="CUU42177.1"/>
    <property type="molecule type" value="Genomic_DNA"/>
</dbReference>
<organism evidence="3 4">
    <name type="scientific">Blastochloris viridis</name>
    <name type="common">Rhodopseudomonas viridis</name>
    <dbReference type="NCBI Taxonomy" id="1079"/>
    <lineage>
        <taxon>Bacteria</taxon>
        <taxon>Pseudomonadati</taxon>
        <taxon>Pseudomonadota</taxon>
        <taxon>Alphaproteobacteria</taxon>
        <taxon>Hyphomicrobiales</taxon>
        <taxon>Blastochloridaceae</taxon>
        <taxon>Blastochloris</taxon>
    </lineage>
</organism>
<accession>A0A0H5BEF9</accession>
<evidence type="ECO:0000313" key="3">
    <source>
        <dbReference type="EMBL" id="CUU42177.1"/>
    </source>
</evidence>
<dbReference type="Proteomes" id="UP000065734">
    <property type="component" value="Chromosome I"/>
</dbReference>
<reference evidence="4" key="3">
    <citation type="journal article" date="2016" name="Genome Announc.">
        <title>Revised genome sequence of the purple photosynthetic bacterium Blastochloris viridis.</title>
        <authorList>
            <person name="Liu L.N."/>
            <person name="Faulkner M."/>
            <person name="Liu X."/>
            <person name="Huang F."/>
            <person name="Darby A.C."/>
            <person name="Hall N."/>
        </authorList>
    </citation>
    <scope>NUCLEOTIDE SEQUENCE [LARGE SCALE GENOMIC DNA]</scope>
    <source>
        <strain evidence="4">ATCC 19567 / DSM 133 / F</strain>
    </source>
</reference>
<keyword evidence="4" id="KW-1185">Reference proteome</keyword>
<reference evidence="2" key="1">
    <citation type="journal article" date="2015" name="Genome Announc.">
        <title>Complete Genome Sequence of the Bacteriochlorophyll b-Producing Photosynthetic Bacterium Blastochloris viridis.</title>
        <authorList>
            <person name="Tsukatani Y."/>
            <person name="Hirose Y."/>
            <person name="Harada J."/>
            <person name="Misawa N."/>
            <person name="Mori K."/>
            <person name="Inoue K."/>
            <person name="Tamiaki H."/>
        </authorList>
    </citation>
    <scope>NUCLEOTIDE SEQUENCE [LARGE SCALE GENOMIC DNA]</scope>
    <source>
        <strain evidence="2">DSM 133</strain>
    </source>
</reference>
<dbReference type="AlphaFoldDB" id="A0A0H5BEF9"/>
<reference evidence="3" key="2">
    <citation type="submission" date="2015-11" db="EMBL/GenBank/DDBJ databases">
        <authorList>
            <person name="Zhang Y."/>
            <person name="Guo Z."/>
        </authorList>
    </citation>
    <scope>NUCLEOTIDE SEQUENCE</scope>
    <source>
        <strain evidence="3">1</strain>
    </source>
</reference>
<name>A0A0H5BEF9_BLAVI</name>
<dbReference type="EMBL" id="AP014854">
    <property type="protein sequence ID" value="BAS00601.1"/>
    <property type="molecule type" value="Genomic_DNA"/>
</dbReference>
<sequence length="93" mass="9910">MTQAARADSANEPACQNSEPDAPKPASLIDAMDELNTAQHLTELLYLAGEALRGVDPAISNAIIAGVNALKGKLDEVEALLEELQERKREGRA</sequence>